<dbReference type="Proteomes" id="UP000027821">
    <property type="component" value="Unassembled WGS sequence"/>
</dbReference>
<dbReference type="STRING" id="1048983.EL17_11220"/>
<dbReference type="eggNOG" id="COG0438">
    <property type="taxonomic scope" value="Bacteria"/>
</dbReference>
<comment type="caution">
    <text evidence="2">The sequence shown here is derived from an EMBL/GenBank/DDBJ whole genome shotgun (WGS) entry which is preliminary data.</text>
</comment>
<name>A0A074KU15_9BACT</name>
<keyword evidence="3" id="KW-1185">Reference proteome</keyword>
<dbReference type="SUPFAM" id="SSF53756">
    <property type="entry name" value="UDP-Glycosyltransferase/glycogen phosphorylase"/>
    <property type="match status" value="1"/>
</dbReference>
<organism evidence="2 3">
    <name type="scientific">Anditalea andensis</name>
    <dbReference type="NCBI Taxonomy" id="1048983"/>
    <lineage>
        <taxon>Bacteria</taxon>
        <taxon>Pseudomonadati</taxon>
        <taxon>Bacteroidota</taxon>
        <taxon>Cytophagia</taxon>
        <taxon>Cytophagales</taxon>
        <taxon>Cytophagaceae</taxon>
        <taxon>Anditalea</taxon>
    </lineage>
</organism>
<gene>
    <name evidence="2" type="ORF">EL17_11220</name>
</gene>
<evidence type="ECO:0000313" key="3">
    <source>
        <dbReference type="Proteomes" id="UP000027821"/>
    </source>
</evidence>
<dbReference type="Gene3D" id="3.40.50.2000">
    <property type="entry name" value="Glycogen Phosphorylase B"/>
    <property type="match status" value="1"/>
</dbReference>
<reference evidence="2 3" key="1">
    <citation type="submission" date="2014-04" db="EMBL/GenBank/DDBJ databases">
        <title>Characterization and application of a salt tolerant electro-active bacterium.</title>
        <authorList>
            <person name="Yang L."/>
            <person name="Wei S."/>
            <person name="Tay Q.X.M."/>
        </authorList>
    </citation>
    <scope>NUCLEOTIDE SEQUENCE [LARGE SCALE GENOMIC DNA]</scope>
    <source>
        <strain evidence="2 3">LY1</strain>
    </source>
</reference>
<feature type="domain" description="Glycosyl transferase family 1" evidence="1">
    <location>
        <begin position="23"/>
        <end position="135"/>
    </location>
</feature>
<sequence>MTLDIGVSPSAQKVKWTRRSLSGNRLNIVMVGRFSDYQKRQDLLVEALAIILKGYRVHLTFIGDGMKKEAIQSRVNDLGMDECITFLPFFNKQQELWQVLLNSDLLVHACDYEGLCKSIIESMALGLPVLVSDVTPLNR</sequence>
<protein>
    <recommendedName>
        <fullName evidence="1">Glycosyl transferase family 1 domain-containing protein</fullName>
    </recommendedName>
</protein>
<dbReference type="OrthoDB" id="9792322at2"/>
<dbReference type="InterPro" id="IPR001296">
    <property type="entry name" value="Glyco_trans_1"/>
</dbReference>
<accession>A0A074KU15</accession>
<dbReference type="PANTHER" id="PTHR12526">
    <property type="entry name" value="GLYCOSYLTRANSFERASE"/>
    <property type="match status" value="1"/>
</dbReference>
<dbReference type="Pfam" id="PF00534">
    <property type="entry name" value="Glycos_transf_1"/>
    <property type="match status" value="1"/>
</dbReference>
<evidence type="ECO:0000259" key="1">
    <source>
        <dbReference type="Pfam" id="PF00534"/>
    </source>
</evidence>
<dbReference type="EMBL" id="JMIH01000021">
    <property type="protein sequence ID" value="KEO73471.1"/>
    <property type="molecule type" value="Genomic_DNA"/>
</dbReference>
<proteinExistence type="predicted"/>
<dbReference type="AlphaFoldDB" id="A0A074KU15"/>
<dbReference type="PANTHER" id="PTHR12526:SF630">
    <property type="entry name" value="GLYCOSYLTRANSFERASE"/>
    <property type="match status" value="1"/>
</dbReference>
<dbReference type="GO" id="GO:0016757">
    <property type="term" value="F:glycosyltransferase activity"/>
    <property type="evidence" value="ECO:0007669"/>
    <property type="project" value="InterPro"/>
</dbReference>
<evidence type="ECO:0000313" key="2">
    <source>
        <dbReference type="EMBL" id="KEO73471.1"/>
    </source>
</evidence>